<keyword evidence="5" id="KW-1185">Reference proteome</keyword>
<dbReference type="InterPro" id="IPR016181">
    <property type="entry name" value="Acyl_CoA_acyltransferase"/>
</dbReference>
<sequence length="140" mass="15443">MGYEIKRNCENVDWQAVSDLLKQVGMTHYPPAIHQKAFKASYSVVFILDNGKLAGMGRAISDGAYQAAFYDFAVSPDYQGKGLGRIILSAILADVPDCHVILYAAIGKEGYYETQGFRKMKTGMARFLNAEAMAKKGFTE</sequence>
<dbReference type="Gene3D" id="3.40.630.30">
    <property type="match status" value="1"/>
</dbReference>
<gene>
    <name evidence="4" type="ORF">SAMN02745216_02413</name>
</gene>
<dbReference type="InterPro" id="IPR000182">
    <property type="entry name" value="GNAT_dom"/>
</dbReference>
<organism evidence="4 5">
    <name type="scientific">Desulfatibacillum alkenivorans DSM 16219</name>
    <dbReference type="NCBI Taxonomy" id="1121393"/>
    <lineage>
        <taxon>Bacteria</taxon>
        <taxon>Pseudomonadati</taxon>
        <taxon>Thermodesulfobacteriota</taxon>
        <taxon>Desulfobacteria</taxon>
        <taxon>Desulfobacterales</taxon>
        <taxon>Desulfatibacillaceae</taxon>
        <taxon>Desulfatibacillum</taxon>
    </lineage>
</organism>
<dbReference type="PANTHER" id="PTHR43626">
    <property type="entry name" value="ACYL-COA N-ACYLTRANSFERASE"/>
    <property type="match status" value="1"/>
</dbReference>
<keyword evidence="1 4" id="KW-0808">Transferase</keyword>
<dbReference type="CDD" id="cd04301">
    <property type="entry name" value="NAT_SF"/>
    <property type="match status" value="1"/>
</dbReference>
<dbReference type="RefSeq" id="WP_073476067.1">
    <property type="nucleotide sequence ID" value="NZ_FQZU01000013.1"/>
</dbReference>
<evidence type="ECO:0000256" key="2">
    <source>
        <dbReference type="ARBA" id="ARBA00023315"/>
    </source>
</evidence>
<dbReference type="PROSITE" id="PS51186">
    <property type="entry name" value="GNAT"/>
    <property type="match status" value="1"/>
</dbReference>
<evidence type="ECO:0000313" key="4">
    <source>
        <dbReference type="EMBL" id="SHJ86048.1"/>
    </source>
</evidence>
<protein>
    <submittedName>
        <fullName evidence="4">Acetyltransferase (GNAT) domain-containing protein</fullName>
    </submittedName>
</protein>
<evidence type="ECO:0000313" key="5">
    <source>
        <dbReference type="Proteomes" id="UP000183994"/>
    </source>
</evidence>
<dbReference type="InterPro" id="IPR045039">
    <property type="entry name" value="NSI-like"/>
</dbReference>
<dbReference type="PANTHER" id="PTHR43626:SF4">
    <property type="entry name" value="GCN5-RELATED N-ACETYLTRANSFERASE 2, CHLOROPLASTIC"/>
    <property type="match status" value="1"/>
</dbReference>
<proteinExistence type="predicted"/>
<dbReference type="OrthoDB" id="9775804at2"/>
<evidence type="ECO:0000259" key="3">
    <source>
        <dbReference type="PROSITE" id="PS51186"/>
    </source>
</evidence>
<feature type="domain" description="N-acetyltransferase" evidence="3">
    <location>
        <begin position="4"/>
        <end position="138"/>
    </location>
</feature>
<name>A0A1M6MRA7_9BACT</name>
<accession>A0A1M6MRA7</accession>
<keyword evidence="2" id="KW-0012">Acyltransferase</keyword>
<dbReference type="Proteomes" id="UP000183994">
    <property type="component" value="Unassembled WGS sequence"/>
</dbReference>
<dbReference type="Pfam" id="PF13673">
    <property type="entry name" value="Acetyltransf_10"/>
    <property type="match status" value="1"/>
</dbReference>
<dbReference type="EMBL" id="FQZU01000013">
    <property type="protein sequence ID" value="SHJ86048.1"/>
    <property type="molecule type" value="Genomic_DNA"/>
</dbReference>
<dbReference type="STRING" id="1121393.SAMN02745216_02413"/>
<dbReference type="AlphaFoldDB" id="A0A1M6MRA7"/>
<dbReference type="GO" id="GO:0005737">
    <property type="term" value="C:cytoplasm"/>
    <property type="evidence" value="ECO:0007669"/>
    <property type="project" value="TreeGrafter"/>
</dbReference>
<reference evidence="5" key="1">
    <citation type="submission" date="2016-11" db="EMBL/GenBank/DDBJ databases">
        <authorList>
            <person name="Varghese N."/>
            <person name="Submissions S."/>
        </authorList>
    </citation>
    <scope>NUCLEOTIDE SEQUENCE [LARGE SCALE GENOMIC DNA]</scope>
    <source>
        <strain evidence="5">DSM 16219</strain>
    </source>
</reference>
<evidence type="ECO:0000256" key="1">
    <source>
        <dbReference type="ARBA" id="ARBA00022679"/>
    </source>
</evidence>
<dbReference type="SUPFAM" id="SSF55729">
    <property type="entry name" value="Acyl-CoA N-acyltransferases (Nat)"/>
    <property type="match status" value="1"/>
</dbReference>
<dbReference type="GO" id="GO:0008080">
    <property type="term" value="F:N-acetyltransferase activity"/>
    <property type="evidence" value="ECO:0007669"/>
    <property type="project" value="InterPro"/>
</dbReference>